<dbReference type="GO" id="GO:0030288">
    <property type="term" value="C:outer membrane-bounded periplasmic space"/>
    <property type="evidence" value="ECO:0007669"/>
    <property type="project" value="InterPro"/>
</dbReference>
<dbReference type="InterPro" id="IPR005534">
    <property type="entry name" value="Curli_assmbl/transp-comp_CsgG"/>
</dbReference>
<dbReference type="Proteomes" id="UP000199415">
    <property type="component" value="Unassembled WGS sequence"/>
</dbReference>
<keyword evidence="3" id="KW-0472">Membrane</keyword>
<dbReference type="PANTHER" id="PTHR41164:SF1">
    <property type="entry name" value="CURLI PRODUCTION ASSEMBLY_TRANSPORT COMPONENT CSGG"/>
    <property type="match status" value="1"/>
</dbReference>
<keyword evidence="8" id="KW-1185">Reference proteome</keyword>
<evidence type="ECO:0000256" key="5">
    <source>
        <dbReference type="ARBA" id="ARBA00023288"/>
    </source>
</evidence>
<keyword evidence="1" id="KW-1003">Cell membrane</keyword>
<dbReference type="Gene3D" id="3.40.50.10610">
    <property type="entry name" value="ABC-type transport auxiliary lipoprotein component"/>
    <property type="match status" value="2"/>
</dbReference>
<dbReference type="Pfam" id="PF03783">
    <property type="entry name" value="CsgG"/>
    <property type="match status" value="1"/>
</dbReference>
<dbReference type="RefSeq" id="WP_245659516.1">
    <property type="nucleotide sequence ID" value="NZ_FNCE01000005.1"/>
</dbReference>
<protein>
    <submittedName>
        <fullName evidence="7">Curli production assembly/transport component CsgG</fullName>
    </submittedName>
</protein>
<evidence type="ECO:0000256" key="6">
    <source>
        <dbReference type="SAM" id="SignalP"/>
    </source>
</evidence>
<evidence type="ECO:0000256" key="4">
    <source>
        <dbReference type="ARBA" id="ARBA00023139"/>
    </source>
</evidence>
<dbReference type="AlphaFoldDB" id="A0A1G7RFY1"/>
<accession>A0A1G7RFY1</accession>
<keyword evidence="5" id="KW-0449">Lipoprotein</keyword>
<evidence type="ECO:0000256" key="3">
    <source>
        <dbReference type="ARBA" id="ARBA00023136"/>
    </source>
</evidence>
<organism evidence="7 8">
    <name type="scientific">Limimonas halophila</name>
    <dbReference type="NCBI Taxonomy" id="1082479"/>
    <lineage>
        <taxon>Bacteria</taxon>
        <taxon>Pseudomonadati</taxon>
        <taxon>Pseudomonadota</taxon>
        <taxon>Alphaproteobacteria</taxon>
        <taxon>Rhodospirillales</taxon>
        <taxon>Rhodovibrionaceae</taxon>
        <taxon>Limimonas</taxon>
    </lineage>
</organism>
<sequence length="304" mass="32717">MTSAFPRALRRAVRPAALVLALTLGACAATPMTDPFAKASRLENMTPAGQSLEQLPAPSSKVFAAVYEFADRTGQHKPNQNFAEYSRAVTQGGAEMVVDALYRAGGGQWFHVAERRGLQNLLRERQVIRGTREEYQGTRAQPLNPLKFAGIIIEGGVVGYDSDVVTGGAGARFLGVGASTQYRRDVVSVAMRAVSVRSGEVIASVSTTKTVYSVLLDASVFTFVGVDEILELEAGASRNERPALAVRQAIELAVYALIMEGATRSVWHFKDKAAAEPLLDTYRRAKAGNLNNLLAMKKAADARD</sequence>
<keyword evidence="2 6" id="KW-0732">Signal</keyword>
<name>A0A1G7RFY1_9PROT</name>
<reference evidence="7 8" key="1">
    <citation type="submission" date="2016-10" db="EMBL/GenBank/DDBJ databases">
        <authorList>
            <person name="de Groot N.N."/>
        </authorList>
    </citation>
    <scope>NUCLEOTIDE SEQUENCE [LARGE SCALE GENOMIC DNA]</scope>
    <source>
        <strain evidence="7 8">DSM 25584</strain>
    </source>
</reference>
<gene>
    <name evidence="7" type="ORF">SAMN05216241_105114</name>
</gene>
<evidence type="ECO:0000256" key="2">
    <source>
        <dbReference type="ARBA" id="ARBA00022729"/>
    </source>
</evidence>
<evidence type="ECO:0000313" key="8">
    <source>
        <dbReference type="Proteomes" id="UP000199415"/>
    </source>
</evidence>
<dbReference type="STRING" id="1082479.SAMN05216241_105114"/>
<proteinExistence type="predicted"/>
<evidence type="ECO:0000313" key="7">
    <source>
        <dbReference type="EMBL" id="SDG09545.1"/>
    </source>
</evidence>
<feature type="signal peptide" evidence="6">
    <location>
        <begin position="1"/>
        <end position="28"/>
    </location>
</feature>
<dbReference type="PROSITE" id="PS51257">
    <property type="entry name" value="PROKAR_LIPOPROTEIN"/>
    <property type="match status" value="1"/>
</dbReference>
<keyword evidence="4" id="KW-0564">Palmitate</keyword>
<feature type="chain" id="PRO_5011523397" evidence="6">
    <location>
        <begin position="29"/>
        <end position="304"/>
    </location>
</feature>
<dbReference type="PANTHER" id="PTHR41164">
    <property type="entry name" value="CURLI PRODUCTION ASSEMBLY/TRANSPORT COMPONENT CSGG"/>
    <property type="match status" value="1"/>
</dbReference>
<dbReference type="EMBL" id="FNCE01000005">
    <property type="protein sequence ID" value="SDG09545.1"/>
    <property type="molecule type" value="Genomic_DNA"/>
</dbReference>
<evidence type="ECO:0000256" key="1">
    <source>
        <dbReference type="ARBA" id="ARBA00022475"/>
    </source>
</evidence>